<dbReference type="InterPro" id="IPR008015">
    <property type="entry name" value="PDED_dom"/>
</dbReference>
<evidence type="ECO:0000313" key="3">
    <source>
        <dbReference type="EMBL" id="EEH51020.1"/>
    </source>
</evidence>
<dbReference type="STRING" id="564608.C1N9W5"/>
<dbReference type="Pfam" id="PF05351">
    <property type="entry name" value="GMP_PDE_delta"/>
    <property type="match status" value="1"/>
</dbReference>
<dbReference type="OMA" id="STNTWQN"/>
<dbReference type="SUPFAM" id="SSF81296">
    <property type="entry name" value="E set domains"/>
    <property type="match status" value="1"/>
</dbReference>
<dbReference type="Proteomes" id="UP000001876">
    <property type="component" value="Unassembled WGS sequence"/>
</dbReference>
<evidence type="ECO:0000259" key="2">
    <source>
        <dbReference type="Pfam" id="PF05351"/>
    </source>
</evidence>
<sequence length="135" mass="15444">MNMRDAETGEMMWEKHAWPSAWRSEEVEARIPADVMNRAAVSREMTFSSAAAIDDFRLRQRVYLGEHCIEEWDFDFGFVIPGSVNTWQTTIESAGEGAMLDPTQISGLVCIETSFLDGDVVFNKSVVRVYYEQYD</sequence>
<gene>
    <name evidence="3" type="ORF">MICPUCDRAFT_23752</name>
</gene>
<dbReference type="InterPro" id="IPR037036">
    <property type="entry name" value="PDED_dom_sf"/>
</dbReference>
<dbReference type="InterPro" id="IPR014756">
    <property type="entry name" value="Ig_E-set"/>
</dbReference>
<reference evidence="3 4" key="1">
    <citation type="journal article" date="2009" name="Science">
        <title>Green evolution and dynamic adaptations revealed by genomes of the marine picoeukaryotes Micromonas.</title>
        <authorList>
            <person name="Worden A.Z."/>
            <person name="Lee J.H."/>
            <person name="Mock T."/>
            <person name="Rouze P."/>
            <person name="Simmons M.P."/>
            <person name="Aerts A.L."/>
            <person name="Allen A.E."/>
            <person name="Cuvelier M.L."/>
            <person name="Derelle E."/>
            <person name="Everett M.V."/>
            <person name="Foulon E."/>
            <person name="Grimwood J."/>
            <person name="Gundlach H."/>
            <person name="Henrissat B."/>
            <person name="Napoli C."/>
            <person name="McDonald S.M."/>
            <person name="Parker M.S."/>
            <person name="Rombauts S."/>
            <person name="Salamov A."/>
            <person name="Von Dassow P."/>
            <person name="Badger J.H."/>
            <person name="Coutinho P.M."/>
            <person name="Demir E."/>
            <person name="Dubchak I."/>
            <person name="Gentemann C."/>
            <person name="Eikrem W."/>
            <person name="Gready J.E."/>
            <person name="John U."/>
            <person name="Lanier W."/>
            <person name="Lindquist E.A."/>
            <person name="Lucas S."/>
            <person name="Mayer K.F."/>
            <person name="Moreau H."/>
            <person name="Not F."/>
            <person name="Otillar R."/>
            <person name="Panaud O."/>
            <person name="Pangilinan J."/>
            <person name="Paulsen I."/>
            <person name="Piegu B."/>
            <person name="Poliakov A."/>
            <person name="Robbens S."/>
            <person name="Schmutz J."/>
            <person name="Toulza E."/>
            <person name="Wyss T."/>
            <person name="Zelensky A."/>
            <person name="Zhou K."/>
            <person name="Armbrust E.V."/>
            <person name="Bhattacharya D."/>
            <person name="Goodenough U.W."/>
            <person name="Van de Peer Y."/>
            <person name="Grigoriev I.V."/>
        </authorList>
    </citation>
    <scope>NUCLEOTIDE SEQUENCE [LARGE SCALE GENOMIC DNA]</scope>
    <source>
        <strain evidence="3 4">CCMP1545</strain>
    </source>
</reference>
<evidence type="ECO:0000313" key="4">
    <source>
        <dbReference type="Proteomes" id="UP000001876"/>
    </source>
</evidence>
<accession>C1N9W5</accession>
<proteinExistence type="inferred from homology"/>
<dbReference type="RefSeq" id="XP_003064686.1">
    <property type="nucleotide sequence ID" value="XM_003064640.1"/>
</dbReference>
<dbReference type="OrthoDB" id="10248777at2759"/>
<comment type="similarity">
    <text evidence="1">Belongs to the PDE6D/unc-119 family.</text>
</comment>
<keyword evidence="4" id="KW-1185">Reference proteome</keyword>
<evidence type="ECO:0000256" key="1">
    <source>
        <dbReference type="ARBA" id="ARBA00008102"/>
    </source>
</evidence>
<organism evidence="4">
    <name type="scientific">Micromonas pusilla (strain CCMP1545)</name>
    <name type="common">Picoplanktonic green alga</name>
    <dbReference type="NCBI Taxonomy" id="564608"/>
    <lineage>
        <taxon>Eukaryota</taxon>
        <taxon>Viridiplantae</taxon>
        <taxon>Chlorophyta</taxon>
        <taxon>Mamiellophyceae</taxon>
        <taxon>Mamiellales</taxon>
        <taxon>Mamiellaceae</taxon>
        <taxon>Micromonas</taxon>
    </lineage>
</organism>
<dbReference type="PANTHER" id="PTHR12976">
    <property type="entry name" value="RETINAL ROD RHODOPSIN-SENSITIVE CGMP 3',5'-CYCLIC PHOSPHODIESTERASE DELTA-SUBUNIT"/>
    <property type="match status" value="1"/>
</dbReference>
<dbReference type="eggNOG" id="KOG4038">
    <property type="taxonomic scope" value="Eukaryota"/>
</dbReference>
<dbReference type="KEGG" id="mpp:MICPUCDRAFT_23752"/>
<dbReference type="AlphaFoldDB" id="C1N9W5"/>
<dbReference type="EMBL" id="GG663752">
    <property type="protein sequence ID" value="EEH51020.1"/>
    <property type="molecule type" value="Genomic_DNA"/>
</dbReference>
<feature type="domain" description="GMP phosphodiesterase delta subunit" evidence="2">
    <location>
        <begin position="1"/>
        <end position="131"/>
    </location>
</feature>
<dbReference type="Gene3D" id="2.70.50.40">
    <property type="entry name" value="GMP phosphodiesterase, delta subunit"/>
    <property type="match status" value="1"/>
</dbReference>
<name>C1N9W5_MICPC</name>
<dbReference type="PANTHER" id="PTHR12976:SF0">
    <property type="entry name" value="RETINAL ROD RHODOPSIN-SENSITIVE CGMP 3',5'-CYCLIC PHOSPHODIESTERASE SUBUNIT DELTA"/>
    <property type="match status" value="1"/>
</dbReference>
<dbReference type="GO" id="GO:0005737">
    <property type="term" value="C:cytoplasm"/>
    <property type="evidence" value="ECO:0007669"/>
    <property type="project" value="TreeGrafter"/>
</dbReference>
<protein>
    <submittedName>
        <fullName evidence="3">Predicted protein</fullName>
    </submittedName>
</protein>
<dbReference type="GeneID" id="9690246"/>